<dbReference type="EMBL" id="RKMF01000013">
    <property type="protein sequence ID" value="ROZ62293.1"/>
    <property type="molecule type" value="Genomic_DNA"/>
</dbReference>
<dbReference type="RefSeq" id="WP_123825784.1">
    <property type="nucleotide sequence ID" value="NZ_RKMF01000013.1"/>
</dbReference>
<comment type="caution">
    <text evidence="2">The sequence shown here is derived from an EMBL/GenBank/DDBJ whole genome shotgun (WGS) entry which is preliminary data.</text>
</comment>
<evidence type="ECO:0000313" key="3">
    <source>
        <dbReference type="Proteomes" id="UP000270616"/>
    </source>
</evidence>
<feature type="compositionally biased region" description="Polar residues" evidence="1">
    <location>
        <begin position="1"/>
        <end position="19"/>
    </location>
</feature>
<accession>A0A3N4A9J7</accession>
<evidence type="ECO:0000313" key="2">
    <source>
        <dbReference type="EMBL" id="ROZ62293.1"/>
    </source>
</evidence>
<evidence type="ECO:0000256" key="1">
    <source>
        <dbReference type="SAM" id="MobiDB-lite"/>
    </source>
</evidence>
<dbReference type="Proteomes" id="UP000270616">
    <property type="component" value="Unassembled WGS sequence"/>
</dbReference>
<feature type="region of interest" description="Disordered" evidence="1">
    <location>
        <begin position="1"/>
        <end position="84"/>
    </location>
</feature>
<reference evidence="2 3" key="1">
    <citation type="submission" date="2018-10" db="EMBL/GenBank/DDBJ databases">
        <title>Kocuria sp. M5W7-7, whole genome shotgun sequence.</title>
        <authorList>
            <person name="Tuo L."/>
        </authorList>
    </citation>
    <scope>NUCLEOTIDE SEQUENCE [LARGE SCALE GENOMIC DNA]</scope>
    <source>
        <strain evidence="2 3">M5W7-7</strain>
    </source>
</reference>
<gene>
    <name evidence="2" type="ORF">EDL96_10225</name>
</gene>
<name>A0A3N4A9J7_9MICC</name>
<keyword evidence="3" id="KW-1185">Reference proteome</keyword>
<organism evidence="2 3">
    <name type="scientific">Kocuria soli</name>
    <dbReference type="NCBI Taxonomy" id="2485125"/>
    <lineage>
        <taxon>Bacteria</taxon>
        <taxon>Bacillati</taxon>
        <taxon>Actinomycetota</taxon>
        <taxon>Actinomycetes</taxon>
        <taxon>Micrococcales</taxon>
        <taxon>Micrococcaceae</taxon>
        <taxon>Kocuria</taxon>
    </lineage>
</organism>
<sequence length="84" mass="9131">MNDSHNTNRQNQDESQAAPSSMDMAGTSQNRGEPAAGADQFNDTVDRKLQEDADPSQEADPSPLNEERPGMEEDEDSVVNPKNA</sequence>
<protein>
    <submittedName>
        <fullName evidence="2">Uncharacterized protein</fullName>
    </submittedName>
</protein>
<proteinExistence type="predicted"/>
<dbReference type="AlphaFoldDB" id="A0A3N4A9J7"/>